<feature type="transmembrane region" description="Helical" evidence="4">
    <location>
        <begin position="426"/>
        <end position="448"/>
    </location>
</feature>
<keyword evidence="4" id="KW-0472">Membrane</keyword>
<protein>
    <submittedName>
        <fullName evidence="5">Uncharacterized protein</fullName>
    </submittedName>
</protein>
<dbReference type="InterPro" id="IPR011990">
    <property type="entry name" value="TPR-like_helical_dom_sf"/>
</dbReference>
<gene>
    <name evidence="5" type="ORF">D5S18_15015</name>
</gene>
<feature type="transmembrane region" description="Helical" evidence="4">
    <location>
        <begin position="253"/>
        <end position="273"/>
    </location>
</feature>
<dbReference type="PANTHER" id="PTHR45586:SF1">
    <property type="entry name" value="LIPOPOLYSACCHARIDE ASSEMBLY PROTEIN B"/>
    <property type="match status" value="1"/>
</dbReference>
<sequence>MQDVESALDRARIAMDLERPAEARRILGKALIDAPQDYRLLDSLAAASSQLGDTAEAFDFARRAVAAAPDAFEPRLTLSTLHLGAGETVAAIEQARIAVDIDPDHPRALLTLAWILAKPGRSAEAGVEARALVEAALELVPDDPDTVNMSAHVMERLGDRSRTRELVDAGLALNPGSVSLLLLHAQLSMRTRQSRWRAAGVLRALLAERPGEEDARMMLAEVLWRAMLRLPELVWFVAGAAGLGSMWFGPTMLRVSCLLLLATIPLAWLRIVLRLRPQLPAGYARRRILRPVPVIALLTVAVASGLVHIGAFGLHLESARAMRAGHHLLVIAAIAAGLGHLFLMLSWSNRRVDEAERGASGRRMVAGLVKSGGLLLLVGVLAALRNWSTHPLGFWTVVAIFGVVAATSLLEFAVDTYRQAPNVARFFGIAVVFGLPLLLAVLVVQWSLGHLDRDALHRETTAPVDTVVPTTTAPVEPTTTHGAVPTTTRPNHPTGLFKPSMPGFPGYPTRTLPFDLPPGFFERPSFIPLTGFPNFPRPQ</sequence>
<dbReference type="OrthoDB" id="4522151at2"/>
<evidence type="ECO:0000256" key="2">
    <source>
        <dbReference type="ARBA" id="ARBA00022803"/>
    </source>
</evidence>
<dbReference type="InterPro" id="IPR051012">
    <property type="entry name" value="CellSynth/LPSAsmb/PSIAsmb"/>
</dbReference>
<organism evidence="5 6">
    <name type="scientific">Nocardia panacis</name>
    <dbReference type="NCBI Taxonomy" id="2340916"/>
    <lineage>
        <taxon>Bacteria</taxon>
        <taxon>Bacillati</taxon>
        <taxon>Actinomycetota</taxon>
        <taxon>Actinomycetes</taxon>
        <taxon>Mycobacteriales</taxon>
        <taxon>Nocardiaceae</taxon>
        <taxon>Nocardia</taxon>
    </lineage>
</organism>
<keyword evidence="2" id="KW-0802">TPR repeat</keyword>
<keyword evidence="4" id="KW-1133">Transmembrane helix</keyword>
<dbReference type="Proteomes" id="UP000266677">
    <property type="component" value="Unassembled WGS sequence"/>
</dbReference>
<dbReference type="RefSeq" id="WP_120041396.1">
    <property type="nucleotide sequence ID" value="NZ_QZFU01000019.1"/>
</dbReference>
<dbReference type="Pfam" id="PF13432">
    <property type="entry name" value="TPR_16"/>
    <property type="match status" value="2"/>
</dbReference>
<feature type="region of interest" description="Disordered" evidence="3">
    <location>
        <begin position="469"/>
        <end position="492"/>
    </location>
</feature>
<reference evidence="5 6" key="1">
    <citation type="submission" date="2018-09" db="EMBL/GenBank/DDBJ databases">
        <title>YIM PH21274 draft genome.</title>
        <authorList>
            <person name="Miao C."/>
        </authorList>
    </citation>
    <scope>NUCLEOTIDE SEQUENCE [LARGE SCALE GENOMIC DNA]</scope>
    <source>
        <strain evidence="5 6">YIM PH 21724</strain>
    </source>
</reference>
<dbReference type="PANTHER" id="PTHR45586">
    <property type="entry name" value="TPR REPEAT-CONTAINING PROTEIN PA4667"/>
    <property type="match status" value="1"/>
</dbReference>
<proteinExistence type="predicted"/>
<keyword evidence="4" id="KW-0812">Transmembrane</keyword>
<feature type="compositionally biased region" description="Low complexity" evidence="3">
    <location>
        <begin position="469"/>
        <end position="490"/>
    </location>
</feature>
<evidence type="ECO:0000256" key="4">
    <source>
        <dbReference type="SAM" id="Phobius"/>
    </source>
</evidence>
<dbReference type="EMBL" id="QZFU01000019">
    <property type="protein sequence ID" value="RJO74763.1"/>
    <property type="molecule type" value="Genomic_DNA"/>
</dbReference>
<feature type="transmembrane region" description="Helical" evidence="4">
    <location>
        <begin position="368"/>
        <end position="387"/>
    </location>
</feature>
<evidence type="ECO:0000313" key="6">
    <source>
        <dbReference type="Proteomes" id="UP000266677"/>
    </source>
</evidence>
<name>A0A3A4K3G7_9NOCA</name>
<comment type="caution">
    <text evidence="5">The sequence shown here is derived from an EMBL/GenBank/DDBJ whole genome shotgun (WGS) entry which is preliminary data.</text>
</comment>
<evidence type="ECO:0000256" key="1">
    <source>
        <dbReference type="ARBA" id="ARBA00022737"/>
    </source>
</evidence>
<dbReference type="AlphaFoldDB" id="A0A3A4K3G7"/>
<dbReference type="Gene3D" id="1.25.40.10">
    <property type="entry name" value="Tetratricopeptide repeat domain"/>
    <property type="match status" value="1"/>
</dbReference>
<feature type="transmembrane region" description="Helical" evidence="4">
    <location>
        <begin position="393"/>
        <end position="414"/>
    </location>
</feature>
<accession>A0A3A4K3G7</accession>
<feature type="transmembrane region" description="Helical" evidence="4">
    <location>
        <begin position="294"/>
        <end position="316"/>
    </location>
</feature>
<keyword evidence="1" id="KW-0677">Repeat</keyword>
<feature type="transmembrane region" description="Helical" evidence="4">
    <location>
        <begin position="328"/>
        <end position="347"/>
    </location>
</feature>
<evidence type="ECO:0000256" key="3">
    <source>
        <dbReference type="SAM" id="MobiDB-lite"/>
    </source>
</evidence>
<dbReference type="SUPFAM" id="SSF48452">
    <property type="entry name" value="TPR-like"/>
    <property type="match status" value="1"/>
</dbReference>
<evidence type="ECO:0000313" key="5">
    <source>
        <dbReference type="EMBL" id="RJO74763.1"/>
    </source>
</evidence>
<keyword evidence="6" id="KW-1185">Reference proteome</keyword>